<dbReference type="STRING" id="10181.G5B251"/>
<keyword evidence="2" id="KW-0547">Nucleotide-binding</keyword>
<evidence type="ECO:0000313" key="5">
    <source>
        <dbReference type="EMBL" id="EHB03362.1"/>
    </source>
</evidence>
<dbReference type="PROSITE" id="PS00329">
    <property type="entry name" value="HSP70_2"/>
    <property type="match status" value="1"/>
</dbReference>
<dbReference type="PANTHER" id="PTHR19375">
    <property type="entry name" value="HEAT SHOCK PROTEIN 70KDA"/>
    <property type="match status" value="1"/>
</dbReference>
<dbReference type="InterPro" id="IPR043129">
    <property type="entry name" value="ATPase_NBD"/>
</dbReference>
<dbReference type="Pfam" id="PF00012">
    <property type="entry name" value="HSP70"/>
    <property type="match status" value="3"/>
</dbReference>
<dbReference type="GO" id="GO:0005524">
    <property type="term" value="F:ATP binding"/>
    <property type="evidence" value="ECO:0007669"/>
    <property type="project" value="UniProtKB-KW"/>
</dbReference>
<sequence>MSKGPAVGIDLGTTYSCVGVFQHRKVEIIANDQGNRTTPSYVVFTDTEQLIGDAAKNQVAMNPTNTVFDAKHLTGRRFDDTVVQSDMKHWPFMVVNDAGRPKRQATKDAGTIAGLNVLRIINDPTAAAIAYGLDKKIGAERDVLIFDLGGGTFAVSILTIEDGIFKHPSSTEIDSLYEGIKFYTSITHARFEELNPDLFRGTLDPVEKALQDAKLDKSQIHAIVLLGGPTCISKIQKLLQDFFNGKELNKSINPDDAVAYGGDTFDVSILTIEDGIFKVKSTAGDTHLAEEDFDYRMVNHFIAEFKAKHKKDISENKRAVCHLHTACERAKRTLSSSTQASIKIDSLYEGIDFYTSITRARLEELNADLFHGTLDPVEKALQDAKLDKSQNHDIVLLLLVVLPQGLPLKRLIKPTLSIDLALFHTVKH</sequence>
<accession>G5B251</accession>
<dbReference type="FunFam" id="3.30.30.30:FF:000001">
    <property type="entry name" value="heat shock 70 kDa protein-like"/>
    <property type="match status" value="1"/>
</dbReference>
<reference evidence="5 6" key="1">
    <citation type="journal article" date="2011" name="Nature">
        <title>Genome sequencing reveals insights into physiology and longevity of the naked mole rat.</title>
        <authorList>
            <person name="Kim E.B."/>
            <person name="Fang X."/>
            <person name="Fushan A.A."/>
            <person name="Huang Z."/>
            <person name="Lobanov A.V."/>
            <person name="Han L."/>
            <person name="Marino S.M."/>
            <person name="Sun X."/>
            <person name="Turanov A.A."/>
            <person name="Yang P."/>
            <person name="Yim S.H."/>
            <person name="Zhao X."/>
            <person name="Kasaikina M.V."/>
            <person name="Stoletzki N."/>
            <person name="Peng C."/>
            <person name="Polak P."/>
            <person name="Xiong Z."/>
            <person name="Kiezun A."/>
            <person name="Zhu Y."/>
            <person name="Chen Y."/>
            <person name="Kryukov G.V."/>
            <person name="Zhang Q."/>
            <person name="Peshkin L."/>
            <person name="Yang L."/>
            <person name="Bronson R.T."/>
            <person name="Buffenstein R."/>
            <person name="Wang B."/>
            <person name="Han C."/>
            <person name="Li Q."/>
            <person name="Chen L."/>
            <person name="Zhao W."/>
            <person name="Sunyaev S.R."/>
            <person name="Park T.J."/>
            <person name="Zhang G."/>
            <person name="Wang J."/>
            <person name="Gladyshev V.N."/>
        </authorList>
    </citation>
    <scope>NUCLEOTIDE SEQUENCE [LARGE SCALE GENOMIC DNA]</scope>
</reference>
<dbReference type="OMA" id="LASFWHI"/>
<gene>
    <name evidence="5" type="ORF">GW7_09579</name>
</gene>
<dbReference type="FunFam" id="3.90.640.10:FF:000134">
    <property type="entry name" value="Heat shock cognate 71 kDa protein"/>
    <property type="match status" value="1"/>
</dbReference>
<dbReference type="FunFam" id="3.30.420.40:FF:000535">
    <property type="entry name" value="Heat shock 70 kDa protein 1A"/>
    <property type="match status" value="1"/>
</dbReference>
<dbReference type="AlphaFoldDB" id="G5B251"/>
<dbReference type="Gene3D" id="3.30.420.40">
    <property type="match status" value="6"/>
</dbReference>
<protein>
    <submittedName>
        <fullName evidence="5">Heat shock cognate 71 kDa protein</fullName>
    </submittedName>
</protein>
<dbReference type="EMBL" id="JH168065">
    <property type="protein sequence ID" value="EHB03362.1"/>
    <property type="molecule type" value="Genomic_DNA"/>
</dbReference>
<dbReference type="InParanoid" id="G5B251"/>
<keyword evidence="3" id="KW-0067">ATP-binding</keyword>
<dbReference type="InterPro" id="IPR013126">
    <property type="entry name" value="Hsp_70_fam"/>
</dbReference>
<organism evidence="5 6">
    <name type="scientific">Heterocephalus glaber</name>
    <name type="common">Naked mole rat</name>
    <dbReference type="NCBI Taxonomy" id="10181"/>
    <lineage>
        <taxon>Eukaryota</taxon>
        <taxon>Metazoa</taxon>
        <taxon>Chordata</taxon>
        <taxon>Craniata</taxon>
        <taxon>Vertebrata</taxon>
        <taxon>Euteleostomi</taxon>
        <taxon>Mammalia</taxon>
        <taxon>Eutheria</taxon>
        <taxon>Euarchontoglires</taxon>
        <taxon>Glires</taxon>
        <taxon>Rodentia</taxon>
        <taxon>Hystricomorpha</taxon>
        <taxon>Bathyergidae</taxon>
        <taxon>Heterocephalus</taxon>
    </lineage>
</organism>
<dbReference type="SUPFAM" id="SSF53067">
    <property type="entry name" value="Actin-like ATPase domain"/>
    <property type="match status" value="3"/>
</dbReference>
<comment type="similarity">
    <text evidence="1">Belongs to the heat shock protein 70 family.</text>
</comment>
<dbReference type="GO" id="GO:0140662">
    <property type="term" value="F:ATP-dependent protein folding chaperone"/>
    <property type="evidence" value="ECO:0007669"/>
    <property type="project" value="InterPro"/>
</dbReference>
<dbReference type="PROSITE" id="PS00297">
    <property type="entry name" value="HSP70_1"/>
    <property type="match status" value="1"/>
</dbReference>
<proteinExistence type="inferred from homology"/>
<evidence type="ECO:0000256" key="1">
    <source>
        <dbReference type="ARBA" id="ARBA00007381"/>
    </source>
</evidence>
<name>G5B251_HETGA</name>
<evidence type="ECO:0000256" key="3">
    <source>
        <dbReference type="ARBA" id="ARBA00022840"/>
    </source>
</evidence>
<dbReference type="FunFam" id="3.30.420.40:FF:000172">
    <property type="entry name" value="Heat shock 70 kDa protein"/>
    <property type="match status" value="1"/>
</dbReference>
<dbReference type="Proteomes" id="UP000006813">
    <property type="component" value="Unassembled WGS sequence"/>
</dbReference>
<dbReference type="Gene3D" id="3.90.640.10">
    <property type="entry name" value="Actin, Chain A, domain 4"/>
    <property type="match status" value="2"/>
</dbReference>
<evidence type="ECO:0000256" key="2">
    <source>
        <dbReference type="ARBA" id="ARBA00022741"/>
    </source>
</evidence>
<evidence type="ECO:0000313" key="6">
    <source>
        <dbReference type="Proteomes" id="UP000006813"/>
    </source>
</evidence>
<dbReference type="PRINTS" id="PR00301">
    <property type="entry name" value="HEATSHOCK70"/>
</dbReference>
<dbReference type="InterPro" id="IPR018181">
    <property type="entry name" value="Heat_shock_70_CS"/>
</dbReference>
<keyword evidence="4 5" id="KW-0346">Stress response</keyword>
<evidence type="ECO:0000256" key="4">
    <source>
        <dbReference type="ARBA" id="ARBA00023016"/>
    </source>
</evidence>